<keyword evidence="5" id="KW-0808">Transferase</keyword>
<feature type="region of interest" description="Disordered" evidence="1">
    <location>
        <begin position="374"/>
        <end position="409"/>
    </location>
</feature>
<dbReference type="PANTHER" id="PTHR44329:SF143">
    <property type="entry name" value="RECEPTOR INTERACTING SERINE_THREONINE KINASE 2"/>
    <property type="match status" value="1"/>
</dbReference>
<dbReference type="GeneID" id="106587145"/>
<dbReference type="RefSeq" id="XP_014030677.1">
    <property type="nucleotide sequence ID" value="XM_014175202.2"/>
</dbReference>
<dbReference type="InterPro" id="IPR000719">
    <property type="entry name" value="Prot_kinase_dom"/>
</dbReference>
<dbReference type="PROSITE" id="PS50011">
    <property type="entry name" value="PROTEIN_KINASE_DOM"/>
    <property type="match status" value="1"/>
</dbReference>
<keyword evidence="5" id="KW-0675">Receptor</keyword>
<organism evidence="4 5">
    <name type="scientific">Salmo salar</name>
    <name type="common">Atlantic salmon</name>
    <dbReference type="NCBI Taxonomy" id="8030"/>
    <lineage>
        <taxon>Eukaryota</taxon>
        <taxon>Metazoa</taxon>
        <taxon>Chordata</taxon>
        <taxon>Craniata</taxon>
        <taxon>Vertebrata</taxon>
        <taxon>Euteleostomi</taxon>
        <taxon>Actinopterygii</taxon>
        <taxon>Neopterygii</taxon>
        <taxon>Teleostei</taxon>
        <taxon>Protacanthopterygii</taxon>
        <taxon>Salmoniformes</taxon>
        <taxon>Salmonidae</taxon>
        <taxon>Salmoninae</taxon>
        <taxon>Salmo</taxon>
    </lineage>
</organism>
<dbReference type="InterPro" id="IPR051681">
    <property type="entry name" value="Ser/Thr_Kinases-Pseudokinases"/>
</dbReference>
<evidence type="ECO:0000259" key="3">
    <source>
        <dbReference type="PROSITE" id="PS50209"/>
    </source>
</evidence>
<keyword evidence="4" id="KW-1185">Reference proteome</keyword>
<evidence type="ECO:0000256" key="1">
    <source>
        <dbReference type="SAM" id="MobiDB-lite"/>
    </source>
</evidence>
<dbReference type="InterPro" id="IPR001245">
    <property type="entry name" value="Ser-Thr/Tyr_kinase_cat_dom"/>
</dbReference>
<dbReference type="PROSITE" id="PS50209">
    <property type="entry name" value="CARD"/>
    <property type="match status" value="1"/>
</dbReference>
<dbReference type="Gene3D" id="1.10.533.10">
    <property type="entry name" value="Death Domain, Fas"/>
    <property type="match status" value="1"/>
</dbReference>
<dbReference type="GO" id="GO:0004706">
    <property type="term" value="F:JUN kinase kinase kinase activity"/>
    <property type="evidence" value="ECO:0007669"/>
    <property type="project" value="TreeGrafter"/>
</dbReference>
<evidence type="ECO:0000313" key="5">
    <source>
        <dbReference type="RefSeq" id="XP_014030677.1"/>
    </source>
</evidence>
<dbReference type="KEGG" id="sasa:106587145"/>
<dbReference type="Pfam" id="PF07714">
    <property type="entry name" value="PK_Tyr_Ser-Thr"/>
    <property type="match status" value="1"/>
</dbReference>
<evidence type="ECO:0000313" key="4">
    <source>
        <dbReference type="Proteomes" id="UP001652741"/>
    </source>
</evidence>
<evidence type="ECO:0000259" key="2">
    <source>
        <dbReference type="PROSITE" id="PS50011"/>
    </source>
</evidence>
<feature type="domain" description="CARD" evidence="3">
    <location>
        <begin position="437"/>
        <end position="514"/>
    </location>
</feature>
<dbReference type="InterPro" id="IPR011009">
    <property type="entry name" value="Kinase-like_dom_sf"/>
</dbReference>
<keyword evidence="5" id="KW-0418">Kinase</keyword>
<dbReference type="PANTHER" id="PTHR44329">
    <property type="entry name" value="SERINE/THREONINE-PROTEIN KINASE TNNI3K-RELATED"/>
    <property type="match status" value="1"/>
</dbReference>
<proteinExistence type="predicted"/>
<dbReference type="Gene3D" id="1.10.510.10">
    <property type="entry name" value="Transferase(Phosphotransferase) domain 1"/>
    <property type="match status" value="1"/>
</dbReference>
<dbReference type="PaxDb" id="8030-ENSSSAP00000055179"/>
<dbReference type="STRING" id="8030.ENSSSAP00000055179"/>
<dbReference type="Proteomes" id="UP001652741">
    <property type="component" value="Chromosome ssa26"/>
</dbReference>
<protein>
    <submittedName>
        <fullName evidence="5">Receptor-interacting serine/threonine-protein kinase 2 isoform X1</fullName>
    </submittedName>
</protein>
<reference evidence="5" key="1">
    <citation type="submission" date="2025-08" db="UniProtKB">
        <authorList>
            <consortium name="RefSeq"/>
        </authorList>
    </citation>
    <scope>IDENTIFICATION</scope>
</reference>
<dbReference type="SUPFAM" id="SSF56112">
    <property type="entry name" value="Protein kinase-like (PK-like)"/>
    <property type="match status" value="1"/>
</dbReference>
<dbReference type="InterPro" id="IPR011029">
    <property type="entry name" value="DEATH-like_dom_sf"/>
</dbReference>
<dbReference type="InterPro" id="IPR001315">
    <property type="entry name" value="CARD"/>
</dbReference>
<accession>A0A1S3PSL4</accession>
<sequence length="530" mass="57699">MAVETVREEDVLNVILCRTSAGGCLRGTYRRTELQVSIKPLSSRTASRSEWTEWMGDVAVVRKVHSERVLVPLGVYKARCLMGLLYDWMPEGSLHSLLYQTQLYPGLPMTFRLGILLDVAEGLCHLHCIPLPHQALKPTNVLLDQQYRAKVSDWGLPREWRVGASLSAGGGPRFRDLVYLSPETLTGTTPSVEADMYSFGVLLWETLNRRQPCGADLLQLLSGEDGVGSGLEDELLPKHVPHCHTLSRLMTSCWSTNPHSRPTAEDCALELRSAIATFDPDAITRATLSVRESKERGLHDSKIPPVKDIPIEINNLEACAGSGDTKCVSNKTLPLPQTSCPSETLPSPPTAIYTGEASQRRHCQDCVTGCVVSSTSPRCPSSGPGPEHPRGTGGVAQRPSPPPPLFSSPYKALRQSPLNQPTASYHAAARCVSPTPMAVSCCRILRERREGIIRGMTEGRLNNLLDVLISRRALPLEAYEVISASLTLTARTRSLLDTCTCLGEHAASLVATTLGMMSIGTNRGPSQMSH</sequence>
<dbReference type="SUPFAM" id="SSF47986">
    <property type="entry name" value="DEATH domain"/>
    <property type="match status" value="1"/>
</dbReference>
<feature type="domain" description="Protein kinase" evidence="2">
    <location>
        <begin position="1"/>
        <end position="275"/>
    </location>
</feature>
<dbReference type="GO" id="GO:0043123">
    <property type="term" value="P:positive regulation of canonical NF-kappaB signal transduction"/>
    <property type="evidence" value="ECO:0007669"/>
    <property type="project" value="UniProtKB-ARBA"/>
</dbReference>
<dbReference type="Pfam" id="PF00619">
    <property type="entry name" value="CARD"/>
    <property type="match status" value="1"/>
</dbReference>
<dbReference type="OrthoDB" id="4062651at2759"/>
<dbReference type="GO" id="GO:0042981">
    <property type="term" value="P:regulation of apoptotic process"/>
    <property type="evidence" value="ECO:0007669"/>
    <property type="project" value="InterPro"/>
</dbReference>
<gene>
    <name evidence="5" type="primary">LOC106587145</name>
</gene>
<dbReference type="GO" id="GO:0005524">
    <property type="term" value="F:ATP binding"/>
    <property type="evidence" value="ECO:0007669"/>
    <property type="project" value="InterPro"/>
</dbReference>
<dbReference type="GO" id="GO:0031349">
    <property type="term" value="P:positive regulation of defense response"/>
    <property type="evidence" value="ECO:0007669"/>
    <property type="project" value="UniProtKB-ARBA"/>
</dbReference>
<name>A0A1S3PSL4_SALSA</name>
<dbReference type="AlphaFoldDB" id="A0A1S3PSL4"/>